<dbReference type="InterPro" id="IPR000522">
    <property type="entry name" value="ABC_transptr_permease_BtuC"/>
</dbReference>
<evidence type="ECO:0000256" key="3">
    <source>
        <dbReference type="ARBA" id="ARBA00022448"/>
    </source>
</evidence>
<feature type="transmembrane region" description="Helical" evidence="8">
    <location>
        <begin position="379"/>
        <end position="402"/>
    </location>
</feature>
<keyword evidence="7 8" id="KW-0472">Membrane</keyword>
<keyword evidence="10" id="KW-1185">Reference proteome</keyword>
<dbReference type="Pfam" id="PF01032">
    <property type="entry name" value="FecCD"/>
    <property type="match status" value="2"/>
</dbReference>
<gene>
    <name evidence="9" type="ORF">SAMN05443668_10772</name>
</gene>
<evidence type="ECO:0000256" key="2">
    <source>
        <dbReference type="ARBA" id="ARBA00007935"/>
    </source>
</evidence>
<dbReference type="STRING" id="134849.SAMN05443668_10772"/>
<feature type="transmembrane region" description="Helical" evidence="8">
    <location>
        <begin position="26"/>
        <end position="46"/>
    </location>
</feature>
<feature type="transmembrane region" description="Helical" evidence="8">
    <location>
        <begin position="86"/>
        <end position="106"/>
    </location>
</feature>
<feature type="transmembrane region" description="Helical" evidence="8">
    <location>
        <begin position="463"/>
        <end position="482"/>
    </location>
</feature>
<comment type="subcellular location">
    <subcellularLocation>
        <location evidence="1">Cell membrane</location>
        <topology evidence="1">Multi-pass membrane protein</topology>
    </subcellularLocation>
</comment>
<dbReference type="GO" id="GO:0005886">
    <property type="term" value="C:plasma membrane"/>
    <property type="evidence" value="ECO:0007669"/>
    <property type="project" value="UniProtKB-SubCell"/>
</dbReference>
<feature type="transmembrane region" description="Helical" evidence="8">
    <location>
        <begin position="213"/>
        <end position="234"/>
    </location>
</feature>
<dbReference type="InterPro" id="IPR037294">
    <property type="entry name" value="ABC_BtuC-like"/>
</dbReference>
<name>A0A1M7TUL1_9ACTN</name>
<dbReference type="CDD" id="cd06550">
    <property type="entry name" value="TM_ABC_iron-siderophores_like"/>
    <property type="match status" value="2"/>
</dbReference>
<comment type="similarity">
    <text evidence="2">Belongs to the binding-protein-dependent transport system permease family. FecCD subfamily.</text>
</comment>
<feature type="transmembrane region" description="Helical" evidence="8">
    <location>
        <begin position="171"/>
        <end position="193"/>
    </location>
</feature>
<evidence type="ECO:0000313" key="10">
    <source>
        <dbReference type="Proteomes" id="UP000184440"/>
    </source>
</evidence>
<keyword evidence="5 8" id="KW-0812">Transmembrane</keyword>
<sequence>MTRTAVSPPQAAPAPDLSAGGRPLRVTVAFALALVLLAVLSAIHLMQGTARLGIDELFRALLPWASDHGDRGEAVAVLLASRAPRLAAAVLVGVAVGISGAVLQSVARNPLTSPDTLAVNAGAWVSVVAVAAAGVSLPFGLRGLIAFIGGLAASSFVLLVARGGAAGPTRLILAGQAVALALNALTLVLLMLFQQNTVGLFAWGSGSTVQSGIRQVAMATPVVVLGVLAVLLLVHRLDVLGLGDDSARVLGVGVRRTRVIAVVLAVLLAAIAVTVAGPIGFVGLCAPVLARLTARRVPGLGNHLVLVPFAGLVGALVVVGADVLLRLLVPAARGIVVPTGILTSLAGAALVVWLARRLRDGGPAATPTRGASGTVRSRGWVAAVGVTLAVAAVGAFVAALLLGDRLVLLGDVVNWARGASGREVTFVLDQRWPRILAGLLGGAALALAGSIVQAICRNPLAEPSLLGVTPGAGVGAVSLVLLVPGVGIWPVMGVATLFALGTFALVYWLAAGRGLSSDRIVLVGIGMSTGALALTTLIVVVVSPWNTNLALTWLAGSTYGRSISQVLPVALCLLVALPLTLVGARTLDLIALDEDVPRVLGVPLNRARLAYLTLAAVLTAAAACAVGALAFVGLVAPHAARALVGSRHSRSVPVAIGLGAVLVSVADTVGRTIIAPSQLAAGLVTAMIGAPYFIWLLWKARASA</sequence>
<feature type="transmembrane region" description="Helical" evidence="8">
    <location>
        <begin position="488"/>
        <end position="509"/>
    </location>
</feature>
<feature type="transmembrane region" description="Helical" evidence="8">
    <location>
        <begin position="609"/>
        <end position="632"/>
    </location>
</feature>
<evidence type="ECO:0000256" key="5">
    <source>
        <dbReference type="ARBA" id="ARBA00022692"/>
    </source>
</evidence>
<dbReference type="Proteomes" id="UP000184440">
    <property type="component" value="Unassembled WGS sequence"/>
</dbReference>
<dbReference type="OrthoDB" id="9782305at2"/>
<evidence type="ECO:0000256" key="8">
    <source>
        <dbReference type="SAM" id="Phobius"/>
    </source>
</evidence>
<proteinExistence type="inferred from homology"/>
<dbReference type="PANTHER" id="PTHR30472">
    <property type="entry name" value="FERRIC ENTEROBACTIN TRANSPORT SYSTEM PERMEASE PROTEIN"/>
    <property type="match status" value="1"/>
</dbReference>
<keyword evidence="6 8" id="KW-1133">Transmembrane helix</keyword>
<organism evidence="9 10">
    <name type="scientific">Cryptosporangium aurantiacum</name>
    <dbReference type="NCBI Taxonomy" id="134849"/>
    <lineage>
        <taxon>Bacteria</taxon>
        <taxon>Bacillati</taxon>
        <taxon>Actinomycetota</taxon>
        <taxon>Actinomycetes</taxon>
        <taxon>Cryptosporangiales</taxon>
        <taxon>Cryptosporangiaceae</taxon>
        <taxon>Cryptosporangium</taxon>
    </lineage>
</organism>
<feature type="transmembrane region" description="Helical" evidence="8">
    <location>
        <begin position="521"/>
        <end position="545"/>
    </location>
</feature>
<keyword evidence="3" id="KW-0813">Transport</keyword>
<feature type="transmembrane region" description="Helical" evidence="8">
    <location>
        <begin position="335"/>
        <end position="355"/>
    </location>
</feature>
<dbReference type="NCBIfam" id="NF007867">
    <property type="entry name" value="PRK10577.1-3"/>
    <property type="match status" value="1"/>
</dbReference>
<feature type="transmembrane region" description="Helical" evidence="8">
    <location>
        <begin position="652"/>
        <end position="670"/>
    </location>
</feature>
<evidence type="ECO:0000313" key="9">
    <source>
        <dbReference type="EMBL" id="SHN74391.1"/>
    </source>
</evidence>
<feature type="transmembrane region" description="Helical" evidence="8">
    <location>
        <begin position="565"/>
        <end position="588"/>
    </location>
</feature>
<dbReference type="RefSeq" id="WP_073259889.1">
    <property type="nucleotide sequence ID" value="NZ_FRCS01000007.1"/>
</dbReference>
<feature type="transmembrane region" description="Helical" evidence="8">
    <location>
        <begin position="259"/>
        <end position="292"/>
    </location>
</feature>
<keyword evidence="4" id="KW-1003">Cell membrane</keyword>
<dbReference type="GO" id="GO:0033214">
    <property type="term" value="P:siderophore-iron import into cell"/>
    <property type="evidence" value="ECO:0007669"/>
    <property type="project" value="TreeGrafter"/>
</dbReference>
<dbReference type="PANTHER" id="PTHR30472:SF37">
    <property type="entry name" value="FE(3+) DICITRATE TRANSPORT SYSTEM PERMEASE PROTEIN FECD-RELATED"/>
    <property type="match status" value="1"/>
</dbReference>
<dbReference type="SUPFAM" id="SSF81345">
    <property type="entry name" value="ABC transporter involved in vitamin B12 uptake, BtuC"/>
    <property type="match status" value="2"/>
</dbReference>
<evidence type="ECO:0000256" key="7">
    <source>
        <dbReference type="ARBA" id="ARBA00023136"/>
    </source>
</evidence>
<dbReference type="EMBL" id="FRCS01000007">
    <property type="protein sequence ID" value="SHN74391.1"/>
    <property type="molecule type" value="Genomic_DNA"/>
</dbReference>
<evidence type="ECO:0000256" key="6">
    <source>
        <dbReference type="ARBA" id="ARBA00022989"/>
    </source>
</evidence>
<feature type="transmembrane region" description="Helical" evidence="8">
    <location>
        <begin position="435"/>
        <end position="456"/>
    </location>
</feature>
<reference evidence="9 10" key="1">
    <citation type="submission" date="2016-11" db="EMBL/GenBank/DDBJ databases">
        <authorList>
            <person name="Jaros S."/>
            <person name="Januszkiewicz K."/>
            <person name="Wedrychowicz H."/>
        </authorList>
    </citation>
    <scope>NUCLEOTIDE SEQUENCE [LARGE SCALE GENOMIC DNA]</scope>
    <source>
        <strain evidence="9 10">DSM 46144</strain>
    </source>
</reference>
<evidence type="ECO:0000256" key="4">
    <source>
        <dbReference type="ARBA" id="ARBA00022475"/>
    </source>
</evidence>
<feature type="transmembrane region" description="Helical" evidence="8">
    <location>
        <begin position="118"/>
        <end position="137"/>
    </location>
</feature>
<dbReference type="Gene3D" id="1.10.3470.10">
    <property type="entry name" value="ABC transporter involved in vitamin B12 uptake, BtuC"/>
    <property type="match status" value="2"/>
</dbReference>
<protein>
    <submittedName>
        <fullName evidence="9">Iron complex transport system permease protein</fullName>
    </submittedName>
</protein>
<dbReference type="AlphaFoldDB" id="A0A1M7TUL1"/>
<evidence type="ECO:0000256" key="1">
    <source>
        <dbReference type="ARBA" id="ARBA00004651"/>
    </source>
</evidence>
<dbReference type="GO" id="GO:0022857">
    <property type="term" value="F:transmembrane transporter activity"/>
    <property type="evidence" value="ECO:0007669"/>
    <property type="project" value="InterPro"/>
</dbReference>
<feature type="transmembrane region" description="Helical" evidence="8">
    <location>
        <begin position="304"/>
        <end position="329"/>
    </location>
</feature>
<feature type="transmembrane region" description="Helical" evidence="8">
    <location>
        <begin position="679"/>
        <end position="698"/>
    </location>
</feature>
<accession>A0A1M7TUL1</accession>
<feature type="transmembrane region" description="Helical" evidence="8">
    <location>
        <begin position="144"/>
        <end position="165"/>
    </location>
</feature>